<comment type="similarity">
    <text evidence="7">Belongs to the protein kinase superfamily. Ser/Thr protein kinase family. GCN2 subfamily.</text>
</comment>
<dbReference type="Pfam" id="PF00035">
    <property type="entry name" value="dsrm"/>
    <property type="match status" value="2"/>
</dbReference>
<evidence type="ECO:0000313" key="13">
    <source>
        <dbReference type="Proteomes" id="UP000504628"/>
    </source>
</evidence>
<dbReference type="Gene3D" id="1.10.510.10">
    <property type="entry name" value="Transferase(Phosphotransferase) domain 1"/>
    <property type="match status" value="1"/>
</dbReference>
<evidence type="ECO:0000256" key="2">
    <source>
        <dbReference type="ARBA" id="ARBA00022553"/>
    </source>
</evidence>
<name>A0A6J2M3H9_9CHIR</name>
<reference evidence="14 15" key="1">
    <citation type="submission" date="2025-04" db="UniProtKB">
        <authorList>
            <consortium name="RefSeq"/>
        </authorList>
    </citation>
    <scope>IDENTIFICATION</scope>
    <source>
        <tissue evidence="14 15">Muscle</tissue>
    </source>
</reference>
<dbReference type="CTD" id="5610"/>
<organism evidence="13 14">
    <name type="scientific">Phyllostomus discolor</name>
    <name type="common">pale spear-nosed bat</name>
    <dbReference type="NCBI Taxonomy" id="89673"/>
    <lineage>
        <taxon>Eukaryota</taxon>
        <taxon>Metazoa</taxon>
        <taxon>Chordata</taxon>
        <taxon>Craniata</taxon>
        <taxon>Vertebrata</taxon>
        <taxon>Euteleostomi</taxon>
        <taxon>Mammalia</taxon>
        <taxon>Eutheria</taxon>
        <taxon>Laurasiatheria</taxon>
        <taxon>Chiroptera</taxon>
        <taxon>Yangochiroptera</taxon>
        <taxon>Phyllostomidae</taxon>
        <taxon>Phyllostominae</taxon>
        <taxon>Phyllostomus</taxon>
    </lineage>
</organism>
<dbReference type="Gene3D" id="3.30.160.20">
    <property type="match status" value="2"/>
</dbReference>
<dbReference type="SMART" id="SM00358">
    <property type="entry name" value="DSRM"/>
    <property type="match status" value="2"/>
</dbReference>
<dbReference type="RefSeq" id="XP_028372613.1">
    <property type="nucleotide sequence ID" value="XM_028516812.2"/>
</dbReference>
<dbReference type="GeneID" id="114500200"/>
<protein>
    <submittedName>
        <fullName evidence="14 15">Interferon-induced, double-stranded RNA-activated protein kinase</fullName>
    </submittedName>
</protein>
<dbReference type="RefSeq" id="XP_035883752.1">
    <property type="nucleotide sequence ID" value="XM_036027859.1"/>
</dbReference>
<dbReference type="SUPFAM" id="SSF54768">
    <property type="entry name" value="dsRNA-binding domain-like"/>
    <property type="match status" value="2"/>
</dbReference>
<accession>A0A6J2M3H9</accession>
<feature type="region of interest" description="Disordered" evidence="10">
    <location>
        <begin position="175"/>
        <end position="237"/>
    </location>
</feature>
<evidence type="ECO:0000256" key="8">
    <source>
        <dbReference type="PROSITE-ProRule" id="PRU00266"/>
    </source>
</evidence>
<dbReference type="GO" id="GO:0003723">
    <property type="term" value="F:RNA binding"/>
    <property type="evidence" value="ECO:0007669"/>
    <property type="project" value="UniProtKB-UniRule"/>
</dbReference>
<dbReference type="GO" id="GO:0005737">
    <property type="term" value="C:cytoplasm"/>
    <property type="evidence" value="ECO:0007669"/>
    <property type="project" value="TreeGrafter"/>
</dbReference>
<dbReference type="AlphaFoldDB" id="A0A6J2M3H9"/>
<keyword evidence="2" id="KW-0597">Phosphoprotein</keyword>
<feature type="compositionally biased region" description="Low complexity" evidence="10">
    <location>
        <begin position="215"/>
        <end position="234"/>
    </location>
</feature>
<evidence type="ECO:0000256" key="9">
    <source>
        <dbReference type="PROSITE-ProRule" id="PRU10141"/>
    </source>
</evidence>
<evidence type="ECO:0000256" key="7">
    <source>
        <dbReference type="ARBA" id="ARBA00037982"/>
    </source>
</evidence>
<keyword evidence="8" id="KW-0694">RNA-binding</keyword>
<keyword evidence="4 9" id="KW-0547">Nucleotide-binding</keyword>
<dbReference type="KEGG" id="pdic:114500200"/>
<dbReference type="PANTHER" id="PTHR11042:SF163">
    <property type="entry name" value="INTERFERON-INDUCED, DOUBLE-STRANDED RNA-ACTIVATED PROTEIN KINASE"/>
    <property type="match status" value="1"/>
</dbReference>
<evidence type="ECO:0000259" key="11">
    <source>
        <dbReference type="PROSITE" id="PS50011"/>
    </source>
</evidence>
<dbReference type="PROSITE" id="PS00107">
    <property type="entry name" value="PROTEIN_KINASE_ATP"/>
    <property type="match status" value="1"/>
</dbReference>
<keyword evidence="5 14" id="KW-0418">Kinase</keyword>
<evidence type="ECO:0000313" key="15">
    <source>
        <dbReference type="RefSeq" id="XP_035883752.1"/>
    </source>
</evidence>
<feature type="domain" description="DRBM" evidence="12">
    <location>
        <begin position="9"/>
        <end position="77"/>
    </location>
</feature>
<dbReference type="Proteomes" id="UP000504628">
    <property type="component" value="Chromosome 6"/>
</dbReference>
<keyword evidence="3" id="KW-0808">Transferase</keyword>
<gene>
    <name evidence="14 15" type="primary">EIF2AK2</name>
</gene>
<feature type="compositionally biased region" description="Polar residues" evidence="10">
    <location>
        <begin position="190"/>
        <end position="204"/>
    </location>
</feature>
<dbReference type="InterPro" id="IPR000719">
    <property type="entry name" value="Prot_kinase_dom"/>
</dbReference>
<dbReference type="FunFam" id="1.10.510.10:FF:000251">
    <property type="entry name" value="eukaryotic translation initiation factor 2-alpha kinase 3"/>
    <property type="match status" value="1"/>
</dbReference>
<dbReference type="GO" id="GO:0005634">
    <property type="term" value="C:nucleus"/>
    <property type="evidence" value="ECO:0007669"/>
    <property type="project" value="TreeGrafter"/>
</dbReference>
<dbReference type="GO" id="GO:0005524">
    <property type="term" value="F:ATP binding"/>
    <property type="evidence" value="ECO:0007669"/>
    <property type="project" value="UniProtKB-UniRule"/>
</dbReference>
<dbReference type="OrthoDB" id="341578at2759"/>
<dbReference type="SUPFAM" id="SSF56112">
    <property type="entry name" value="Protein kinase-like (PK-like)"/>
    <property type="match status" value="1"/>
</dbReference>
<dbReference type="InterPro" id="IPR011009">
    <property type="entry name" value="Kinase-like_dom_sf"/>
</dbReference>
<evidence type="ECO:0000256" key="4">
    <source>
        <dbReference type="ARBA" id="ARBA00022741"/>
    </source>
</evidence>
<evidence type="ECO:0000259" key="12">
    <source>
        <dbReference type="PROSITE" id="PS50137"/>
    </source>
</evidence>
<proteinExistence type="inferred from homology"/>
<feature type="domain" description="DRBM" evidence="12">
    <location>
        <begin position="98"/>
        <end position="165"/>
    </location>
</feature>
<dbReference type="Gene3D" id="3.30.200.20">
    <property type="entry name" value="Phosphorylase Kinase, domain 1"/>
    <property type="match status" value="1"/>
</dbReference>
<feature type="domain" description="Protein kinase" evidence="11">
    <location>
        <begin position="265"/>
        <end position="523"/>
    </location>
</feature>
<sequence length="541" mass="61472">MADNRTPGFFMEALNKYSQKNNVNINYRELSRIGPPHDSRFKFQVMIDEKEYPPAEGKSKKEAKDAAAKLAFEILEKEGVSSVSLLTADTSDDLSIGNYIGQMNRLIQKKKLQITYQQHESYINGFKRFFCICLVGQEVYGRGEGSTKQKAKQWAAKLAHEKLQAESSSMKDDSVLFASTPAGPSDYKGKSSNIGDSESPSENGFSENGSERSDSSGSFSNTPSSSRSDLRYSSGKGRRSIAAKFDSPYMGRNNCTSNERLTEYFSEITPIGKGGYGLVFKGKHRIDKKTYVIKRVKYNEKNKVKAEREVTVLAELDHPNIVRYSFSWTETVDDVESQKDSPQYLFIQMEFCDKGTLEQWIDDRREKGADKVLSLELFEQIVEGVNYIHSKGLIHRDLKPSNIFLVDTKQIKIGDFGLVTFQEYDEKRTRKRGTPLYMSPEQMSSPEYGNEVDIFALGLILAELLYIPPTRSEVVHIFQDLRSGVFPDTFDNKEKSLLQKLLSAEPKKRPNTAEILKTLEEWKTAGERKTVVGERKMRHTY</sequence>
<feature type="binding site" evidence="9">
    <location>
        <position position="294"/>
    </location>
    <ligand>
        <name>ATP</name>
        <dbReference type="ChEBI" id="CHEBI:30616"/>
    </ligand>
</feature>
<evidence type="ECO:0000256" key="6">
    <source>
        <dbReference type="ARBA" id="ARBA00022840"/>
    </source>
</evidence>
<keyword evidence="1" id="KW-0723">Serine/threonine-protein kinase</keyword>
<keyword evidence="13" id="KW-1185">Reference proteome</keyword>
<evidence type="ECO:0000256" key="3">
    <source>
        <dbReference type="ARBA" id="ARBA00022679"/>
    </source>
</evidence>
<dbReference type="InterPro" id="IPR014720">
    <property type="entry name" value="dsRBD_dom"/>
</dbReference>
<dbReference type="InterPro" id="IPR017441">
    <property type="entry name" value="Protein_kinase_ATP_BS"/>
</dbReference>
<dbReference type="PANTHER" id="PTHR11042">
    <property type="entry name" value="EUKARYOTIC TRANSLATION INITIATION FACTOR 2-ALPHA KINASE EIF2-ALPHA KINASE -RELATED"/>
    <property type="match status" value="1"/>
</dbReference>
<evidence type="ECO:0000313" key="14">
    <source>
        <dbReference type="RefSeq" id="XP_028372613.1"/>
    </source>
</evidence>
<evidence type="ECO:0000256" key="10">
    <source>
        <dbReference type="SAM" id="MobiDB-lite"/>
    </source>
</evidence>
<keyword evidence="6 9" id="KW-0067">ATP-binding</keyword>
<evidence type="ECO:0000256" key="5">
    <source>
        <dbReference type="ARBA" id="ARBA00022777"/>
    </source>
</evidence>
<dbReference type="PROSITE" id="PS50137">
    <property type="entry name" value="DS_RBD"/>
    <property type="match status" value="2"/>
</dbReference>
<dbReference type="InterPro" id="IPR050339">
    <property type="entry name" value="CC_SR_Kinase"/>
</dbReference>
<dbReference type="Pfam" id="PF00069">
    <property type="entry name" value="Pkinase"/>
    <property type="match status" value="1"/>
</dbReference>
<evidence type="ECO:0000256" key="1">
    <source>
        <dbReference type="ARBA" id="ARBA00022527"/>
    </source>
</evidence>
<dbReference type="GO" id="GO:0004694">
    <property type="term" value="F:eukaryotic translation initiation factor 2alpha kinase activity"/>
    <property type="evidence" value="ECO:0007669"/>
    <property type="project" value="TreeGrafter"/>
</dbReference>
<dbReference type="FunFam" id="3.30.160.20:FF:000045">
    <property type="entry name" value="Eukaryotic translation initiation factor 2-alpha kinase 2"/>
    <property type="match status" value="1"/>
</dbReference>
<dbReference type="SMART" id="SM00220">
    <property type="entry name" value="S_TKc"/>
    <property type="match status" value="1"/>
</dbReference>
<dbReference type="PROSITE" id="PS50011">
    <property type="entry name" value="PROTEIN_KINASE_DOM"/>
    <property type="match status" value="1"/>
</dbReference>
<dbReference type="PROSITE" id="PS00108">
    <property type="entry name" value="PROTEIN_KINASE_ST"/>
    <property type="match status" value="1"/>
</dbReference>
<dbReference type="InterPro" id="IPR008271">
    <property type="entry name" value="Ser/Thr_kinase_AS"/>
</dbReference>